<proteinExistence type="predicted"/>
<keyword evidence="2" id="KW-1185">Reference proteome</keyword>
<evidence type="ECO:0000313" key="2">
    <source>
        <dbReference type="Proteomes" id="UP000308600"/>
    </source>
</evidence>
<dbReference type="EMBL" id="ML208276">
    <property type="protein sequence ID" value="TFK73333.1"/>
    <property type="molecule type" value="Genomic_DNA"/>
</dbReference>
<accession>A0ACD3B5J9</accession>
<dbReference type="Proteomes" id="UP000308600">
    <property type="component" value="Unassembled WGS sequence"/>
</dbReference>
<reference evidence="1 2" key="1">
    <citation type="journal article" date="2019" name="Nat. Ecol. Evol.">
        <title>Megaphylogeny resolves global patterns of mushroom evolution.</title>
        <authorList>
            <person name="Varga T."/>
            <person name="Krizsan K."/>
            <person name="Foldi C."/>
            <person name="Dima B."/>
            <person name="Sanchez-Garcia M."/>
            <person name="Sanchez-Ramirez S."/>
            <person name="Szollosi G.J."/>
            <person name="Szarkandi J.G."/>
            <person name="Papp V."/>
            <person name="Albert L."/>
            <person name="Andreopoulos W."/>
            <person name="Angelini C."/>
            <person name="Antonin V."/>
            <person name="Barry K.W."/>
            <person name="Bougher N.L."/>
            <person name="Buchanan P."/>
            <person name="Buyck B."/>
            <person name="Bense V."/>
            <person name="Catcheside P."/>
            <person name="Chovatia M."/>
            <person name="Cooper J."/>
            <person name="Damon W."/>
            <person name="Desjardin D."/>
            <person name="Finy P."/>
            <person name="Geml J."/>
            <person name="Haridas S."/>
            <person name="Hughes K."/>
            <person name="Justo A."/>
            <person name="Karasinski D."/>
            <person name="Kautmanova I."/>
            <person name="Kiss B."/>
            <person name="Kocsube S."/>
            <person name="Kotiranta H."/>
            <person name="LaButti K.M."/>
            <person name="Lechner B.E."/>
            <person name="Liimatainen K."/>
            <person name="Lipzen A."/>
            <person name="Lukacs Z."/>
            <person name="Mihaltcheva S."/>
            <person name="Morgado L.N."/>
            <person name="Niskanen T."/>
            <person name="Noordeloos M.E."/>
            <person name="Ohm R.A."/>
            <person name="Ortiz-Santana B."/>
            <person name="Ovrebo C."/>
            <person name="Racz N."/>
            <person name="Riley R."/>
            <person name="Savchenko A."/>
            <person name="Shiryaev A."/>
            <person name="Soop K."/>
            <person name="Spirin V."/>
            <person name="Szebenyi C."/>
            <person name="Tomsovsky M."/>
            <person name="Tulloss R.E."/>
            <person name="Uehling J."/>
            <person name="Grigoriev I.V."/>
            <person name="Vagvolgyi C."/>
            <person name="Papp T."/>
            <person name="Martin F.M."/>
            <person name="Miettinen O."/>
            <person name="Hibbett D.S."/>
            <person name="Nagy L.G."/>
        </authorList>
    </citation>
    <scope>NUCLEOTIDE SEQUENCE [LARGE SCALE GENOMIC DNA]</scope>
    <source>
        <strain evidence="1 2">NL-1719</strain>
    </source>
</reference>
<gene>
    <name evidence="1" type="ORF">BDN72DRAFT_956545</name>
</gene>
<protein>
    <submittedName>
        <fullName evidence="1">Protoporphyrinogen oxidase</fullName>
    </submittedName>
</protein>
<evidence type="ECO:0000313" key="1">
    <source>
        <dbReference type="EMBL" id="TFK73333.1"/>
    </source>
</evidence>
<name>A0ACD3B5J9_9AGAR</name>
<organism evidence="1 2">
    <name type="scientific">Pluteus cervinus</name>
    <dbReference type="NCBI Taxonomy" id="181527"/>
    <lineage>
        <taxon>Eukaryota</taxon>
        <taxon>Fungi</taxon>
        <taxon>Dikarya</taxon>
        <taxon>Basidiomycota</taxon>
        <taxon>Agaricomycotina</taxon>
        <taxon>Agaricomycetes</taxon>
        <taxon>Agaricomycetidae</taxon>
        <taxon>Agaricales</taxon>
        <taxon>Pluteineae</taxon>
        <taxon>Pluteaceae</taxon>
        <taxon>Pluteus</taxon>
    </lineage>
</organism>
<sequence>MQPAASHLAILGAGLSGLSSAFHLSRRFPTAFVHLVDKNHDLGGWVHSQRVELPNSDQSVLLESGPRTLRPNAQSILELINLLNLQDQLITTSTASPAAKSRFLKLTQGEHGLVTIPSSPWAVLRSSLRSVMLNAVMGEPFKKPNRPQGITDESFDSFMTRRFGSEFARVFGSALVHGIYATDSRQLSVRAAFPVLWEAEDRGNGSLLRGLLRPKKSSSSPPLQDAYKVGTVQDSMKGVSVYSFKNGISTLTSALEQSLSSTPNVVIHRGTSVASLTKSSTSDQTFRVSLSDGTTIPATHIVSTIPLPALNSLLSKNTNTNLPSIPHLTYNPYTSVTVVNLVFNAPLSAIHPAGFGYLIPRPKDGYPTPDSNPLGILGTVFDSSSLSPQDSSTELTKLTVMLGGPYPSNPFTQPLSTSSATSSSTPSIITSILAHLQSSFHPYTSTPLPNPVYWKINHNQHCIPTYLPGHLDRMEEMKEVLKGEGWEGRIEVIGAGVGGVSVGDCVEAGRKVGDGWL</sequence>